<feature type="compositionally biased region" description="Basic and acidic residues" evidence="1">
    <location>
        <begin position="63"/>
        <end position="84"/>
    </location>
</feature>
<gene>
    <name evidence="2" type="ORF">Cni_G00659</name>
</gene>
<proteinExistence type="predicted"/>
<reference evidence="2 3" key="1">
    <citation type="submission" date="2023-10" db="EMBL/GenBank/DDBJ databases">
        <title>Chromosome-scale genome assembly provides insights into flower coloration mechanisms of Canna indica.</title>
        <authorList>
            <person name="Li C."/>
        </authorList>
    </citation>
    <scope>NUCLEOTIDE SEQUENCE [LARGE SCALE GENOMIC DNA]</scope>
    <source>
        <tissue evidence="2">Flower</tissue>
    </source>
</reference>
<feature type="compositionally biased region" description="Acidic residues" evidence="1">
    <location>
        <begin position="85"/>
        <end position="94"/>
    </location>
</feature>
<accession>A0AAQ3JLD7</accession>
<sequence>MEKTCGAGIEAESRTIACTVWRHNTEGVRSPCDMSAQEQQKNKRVVDVTGEDGEVTLVEVAEEVHGGADGEDDPWRGELGKEAGDDADVGADDFEEGDGVERLLVVAPANYELRDHKECFKA</sequence>
<evidence type="ECO:0000313" key="3">
    <source>
        <dbReference type="Proteomes" id="UP001327560"/>
    </source>
</evidence>
<protein>
    <submittedName>
        <fullName evidence="2">Uncharacterized protein</fullName>
    </submittedName>
</protein>
<keyword evidence="3" id="KW-1185">Reference proteome</keyword>
<dbReference type="Proteomes" id="UP001327560">
    <property type="component" value="Chromosome 1"/>
</dbReference>
<evidence type="ECO:0000256" key="1">
    <source>
        <dbReference type="SAM" id="MobiDB-lite"/>
    </source>
</evidence>
<dbReference type="AlphaFoldDB" id="A0AAQ3JLD7"/>
<organism evidence="2 3">
    <name type="scientific">Canna indica</name>
    <name type="common">Indian-shot</name>
    <dbReference type="NCBI Taxonomy" id="4628"/>
    <lineage>
        <taxon>Eukaryota</taxon>
        <taxon>Viridiplantae</taxon>
        <taxon>Streptophyta</taxon>
        <taxon>Embryophyta</taxon>
        <taxon>Tracheophyta</taxon>
        <taxon>Spermatophyta</taxon>
        <taxon>Magnoliopsida</taxon>
        <taxon>Liliopsida</taxon>
        <taxon>Zingiberales</taxon>
        <taxon>Cannaceae</taxon>
        <taxon>Canna</taxon>
    </lineage>
</organism>
<name>A0AAQ3JLD7_9LILI</name>
<feature type="region of interest" description="Disordered" evidence="1">
    <location>
        <begin position="63"/>
        <end position="94"/>
    </location>
</feature>
<dbReference type="EMBL" id="CP136890">
    <property type="protein sequence ID" value="WOK91968.1"/>
    <property type="molecule type" value="Genomic_DNA"/>
</dbReference>
<evidence type="ECO:0000313" key="2">
    <source>
        <dbReference type="EMBL" id="WOK91968.1"/>
    </source>
</evidence>